<evidence type="ECO:0000313" key="11">
    <source>
        <dbReference type="EMBL" id="TFC01288.1"/>
    </source>
</evidence>
<dbReference type="PANTHER" id="PTHR43646:SF2">
    <property type="entry name" value="GLYCOSYLTRANSFERASE 2-LIKE DOMAIN-CONTAINING PROTEIN"/>
    <property type="match status" value="1"/>
</dbReference>
<accession>A0A4R8W635</accession>
<dbReference type="EMBL" id="SOFM01000043">
    <property type="protein sequence ID" value="TFC01288.1"/>
    <property type="molecule type" value="Genomic_DNA"/>
</dbReference>
<sequence>MDATIVIPTLNGETYLETILNALDRQEFDGEFEVLVIDSGSSDRTLDIVRAHGGVRLHEIPNSEFGHGTTRNLGARLARGRSIAFLTQDAVPSSTHWLREITAPLDPQGLDAVAVMGKQVPRSRCFPLQKYEIQGVFARFGPDFGTTVFTRGDRQRTPAELDALSFYSDVNSATRRDFLLNVIPYQDVPYSEDMAFGRDVIDAGYRKVYAPQACVEHSNDLSLREYGMRIFDETIARRRVGQVVPRIGRVRQVLYTGYGALRDSGRILRDGDYGIGRKLYWLIVNPAFHLVKWQSYYRSIRTGLDDSAAIEAGSLERERLRAVRRADGA</sequence>
<evidence type="ECO:0000256" key="6">
    <source>
        <dbReference type="ARBA" id="ARBA00037281"/>
    </source>
</evidence>
<comment type="pathway">
    <text evidence="7">Carotenoid biosynthesis; staphyloxanthin biosynthesis; staphyloxanthin from farnesyl diphosphate: step 4/5.</text>
</comment>
<name>A0A4R8W635_9MICO</name>
<evidence type="ECO:0000259" key="10">
    <source>
        <dbReference type="Pfam" id="PF00535"/>
    </source>
</evidence>
<evidence type="ECO:0000256" key="9">
    <source>
        <dbReference type="ARBA" id="ARBA00040345"/>
    </source>
</evidence>
<organism evidence="11 12">
    <name type="scientific">Cryobacterium mannosilyticum</name>
    <dbReference type="NCBI Taxonomy" id="1259190"/>
    <lineage>
        <taxon>Bacteria</taxon>
        <taxon>Bacillati</taxon>
        <taxon>Actinomycetota</taxon>
        <taxon>Actinomycetes</taxon>
        <taxon>Micrococcales</taxon>
        <taxon>Microbacteriaceae</taxon>
        <taxon>Cryobacterium</taxon>
    </lineage>
</organism>
<dbReference type="SUPFAM" id="SSF53448">
    <property type="entry name" value="Nucleotide-diphospho-sugar transferases"/>
    <property type="match status" value="1"/>
</dbReference>
<gene>
    <name evidence="11" type="ORF">E3O32_13690</name>
</gene>
<dbReference type="Gene3D" id="3.90.550.10">
    <property type="entry name" value="Spore Coat Polysaccharide Biosynthesis Protein SpsA, Chain A"/>
    <property type="match status" value="1"/>
</dbReference>
<dbReference type="CDD" id="cd00761">
    <property type="entry name" value="Glyco_tranf_GTA_type"/>
    <property type="match status" value="1"/>
</dbReference>
<evidence type="ECO:0000256" key="7">
    <source>
        <dbReference type="ARBA" id="ARBA00037904"/>
    </source>
</evidence>
<dbReference type="GO" id="GO:0005886">
    <property type="term" value="C:plasma membrane"/>
    <property type="evidence" value="ECO:0007669"/>
    <property type="project" value="UniProtKB-SubCell"/>
</dbReference>
<dbReference type="AlphaFoldDB" id="A0A4R8W635"/>
<evidence type="ECO:0000256" key="3">
    <source>
        <dbReference type="ARBA" id="ARBA00022676"/>
    </source>
</evidence>
<keyword evidence="4 11" id="KW-0808">Transferase</keyword>
<comment type="similarity">
    <text evidence="8">Belongs to the glycosyltransferase 2 family. CrtQ subfamily.</text>
</comment>
<keyword evidence="5" id="KW-0472">Membrane</keyword>
<reference evidence="11 12" key="1">
    <citation type="submission" date="2019-03" db="EMBL/GenBank/DDBJ databases">
        <title>Genomics of glacier-inhabiting Cryobacterium strains.</title>
        <authorList>
            <person name="Liu Q."/>
            <person name="Xin Y.-H."/>
        </authorList>
    </citation>
    <scope>NUCLEOTIDE SEQUENCE [LARGE SCALE GENOMIC DNA]</scope>
    <source>
        <strain evidence="11 12">RHLT2-21</strain>
    </source>
</reference>
<keyword evidence="2" id="KW-1003">Cell membrane</keyword>
<protein>
    <recommendedName>
        <fullName evidence="9">4,4'-diaponeurosporenoate glycosyltransferase</fullName>
    </recommendedName>
</protein>
<dbReference type="Pfam" id="PF00535">
    <property type="entry name" value="Glycos_transf_2"/>
    <property type="match status" value="1"/>
</dbReference>
<comment type="subcellular location">
    <subcellularLocation>
        <location evidence="1">Cell membrane</location>
    </subcellularLocation>
</comment>
<keyword evidence="12" id="KW-1185">Reference proteome</keyword>
<dbReference type="InterPro" id="IPR001173">
    <property type="entry name" value="Glyco_trans_2-like"/>
</dbReference>
<dbReference type="PANTHER" id="PTHR43646">
    <property type="entry name" value="GLYCOSYLTRANSFERASE"/>
    <property type="match status" value="1"/>
</dbReference>
<comment type="function">
    <text evidence="6">Catalyzes the glycosylation of 4,4'-diaponeurosporenoate, i.e. the esterification of glucose at the C1'' position with the carboxyl group of 4,4'-diaponeurosporenic acid, to form glycosyl-4,4'-diaponeurosporenoate. This is a step in the biosynthesis of staphyloxanthin, an orange pigment present in most staphylococci strains.</text>
</comment>
<evidence type="ECO:0000256" key="2">
    <source>
        <dbReference type="ARBA" id="ARBA00022475"/>
    </source>
</evidence>
<comment type="caution">
    <text evidence="11">The sequence shown here is derived from an EMBL/GenBank/DDBJ whole genome shotgun (WGS) entry which is preliminary data.</text>
</comment>
<dbReference type="Proteomes" id="UP000297643">
    <property type="component" value="Unassembled WGS sequence"/>
</dbReference>
<evidence type="ECO:0000256" key="8">
    <source>
        <dbReference type="ARBA" id="ARBA00038120"/>
    </source>
</evidence>
<evidence type="ECO:0000313" key="12">
    <source>
        <dbReference type="Proteomes" id="UP000297643"/>
    </source>
</evidence>
<proteinExistence type="inferred from homology"/>
<evidence type="ECO:0000256" key="1">
    <source>
        <dbReference type="ARBA" id="ARBA00004236"/>
    </source>
</evidence>
<evidence type="ECO:0000256" key="5">
    <source>
        <dbReference type="ARBA" id="ARBA00023136"/>
    </source>
</evidence>
<keyword evidence="3" id="KW-0328">Glycosyltransferase</keyword>
<feature type="domain" description="Glycosyltransferase 2-like" evidence="10">
    <location>
        <begin position="4"/>
        <end position="177"/>
    </location>
</feature>
<evidence type="ECO:0000256" key="4">
    <source>
        <dbReference type="ARBA" id="ARBA00022679"/>
    </source>
</evidence>
<dbReference type="GO" id="GO:0016757">
    <property type="term" value="F:glycosyltransferase activity"/>
    <property type="evidence" value="ECO:0007669"/>
    <property type="project" value="UniProtKB-KW"/>
</dbReference>
<dbReference type="InterPro" id="IPR029044">
    <property type="entry name" value="Nucleotide-diphossugar_trans"/>
</dbReference>